<evidence type="ECO:0000313" key="3">
    <source>
        <dbReference type="WBParaSite" id="ALUE_0001093301-mRNA-1"/>
    </source>
</evidence>
<evidence type="ECO:0000256" key="1">
    <source>
        <dbReference type="SAM" id="MobiDB-lite"/>
    </source>
</evidence>
<sequence>MLCAVNKEIDRIKCSRGNQDDGWTMPPEVLEAVTAVMMPGALFLQKVSFGWPLVALLGTACQRCRGADSSSSTRNELTHAGCQDHSCV</sequence>
<name>A0A0M3I2Y5_ASCLU</name>
<accession>A0A0M3I2Y5</accession>
<reference evidence="3" key="1">
    <citation type="submission" date="2017-02" db="UniProtKB">
        <authorList>
            <consortium name="WormBaseParasite"/>
        </authorList>
    </citation>
    <scope>IDENTIFICATION</scope>
</reference>
<dbReference type="Proteomes" id="UP000036681">
    <property type="component" value="Unplaced"/>
</dbReference>
<feature type="region of interest" description="Disordered" evidence="1">
    <location>
        <begin position="67"/>
        <end position="88"/>
    </location>
</feature>
<keyword evidence="2" id="KW-1185">Reference proteome</keyword>
<dbReference type="WBParaSite" id="ALUE_0001093301-mRNA-1">
    <property type="protein sequence ID" value="ALUE_0001093301-mRNA-1"/>
    <property type="gene ID" value="ALUE_0001093301"/>
</dbReference>
<protein>
    <submittedName>
        <fullName evidence="3">Uncharacterized protein</fullName>
    </submittedName>
</protein>
<evidence type="ECO:0000313" key="2">
    <source>
        <dbReference type="Proteomes" id="UP000036681"/>
    </source>
</evidence>
<organism evidence="2 3">
    <name type="scientific">Ascaris lumbricoides</name>
    <name type="common">Giant roundworm</name>
    <dbReference type="NCBI Taxonomy" id="6252"/>
    <lineage>
        <taxon>Eukaryota</taxon>
        <taxon>Metazoa</taxon>
        <taxon>Ecdysozoa</taxon>
        <taxon>Nematoda</taxon>
        <taxon>Chromadorea</taxon>
        <taxon>Rhabditida</taxon>
        <taxon>Spirurina</taxon>
        <taxon>Ascaridomorpha</taxon>
        <taxon>Ascaridoidea</taxon>
        <taxon>Ascarididae</taxon>
        <taxon>Ascaris</taxon>
    </lineage>
</organism>
<dbReference type="AlphaFoldDB" id="A0A0M3I2Y5"/>
<proteinExistence type="predicted"/>